<keyword evidence="6" id="KW-0285">Flavoprotein</keyword>
<dbReference type="OrthoDB" id="7527071at2"/>
<dbReference type="AlphaFoldDB" id="I0V1M2"/>
<keyword evidence="10 17" id="KW-0503">Monooxygenase</keyword>
<dbReference type="EC" id="1.14.13.59" evidence="4"/>
<evidence type="ECO:0000256" key="10">
    <source>
        <dbReference type="ARBA" id="ARBA00023033"/>
    </source>
</evidence>
<dbReference type="PRINTS" id="PR00411">
    <property type="entry name" value="PNDRDTASEI"/>
</dbReference>
<dbReference type="InterPro" id="IPR036188">
    <property type="entry name" value="FAD/NAD-bd_sf"/>
</dbReference>
<dbReference type="SUPFAM" id="SSF51905">
    <property type="entry name" value="FAD/NAD(P)-binding domain"/>
    <property type="match status" value="2"/>
</dbReference>
<dbReference type="Gene3D" id="3.50.50.60">
    <property type="entry name" value="FAD/NAD(P)-binding domain"/>
    <property type="match status" value="1"/>
</dbReference>
<evidence type="ECO:0000256" key="1">
    <source>
        <dbReference type="ARBA" id="ARBA00001974"/>
    </source>
</evidence>
<evidence type="ECO:0000313" key="18">
    <source>
        <dbReference type="Proteomes" id="UP000004691"/>
    </source>
</evidence>
<keyword evidence="7" id="KW-0274">FAD</keyword>
<dbReference type="EMBL" id="JH636049">
    <property type="protein sequence ID" value="EID54025.1"/>
    <property type="molecule type" value="Genomic_DNA"/>
</dbReference>
<organism evidence="17 18">
    <name type="scientific">Saccharomonospora xinjiangensis XJ-54</name>
    <dbReference type="NCBI Taxonomy" id="882086"/>
    <lineage>
        <taxon>Bacteria</taxon>
        <taxon>Bacillati</taxon>
        <taxon>Actinomycetota</taxon>
        <taxon>Actinomycetes</taxon>
        <taxon>Pseudonocardiales</taxon>
        <taxon>Pseudonocardiaceae</taxon>
        <taxon>Saccharomonospora</taxon>
    </lineage>
</organism>
<comment type="similarity">
    <text evidence="3">Belongs to the lysine N(6)-hydroxylase/L-ornithine N(5)-oxygenase family.</text>
</comment>
<evidence type="ECO:0000256" key="2">
    <source>
        <dbReference type="ARBA" id="ARBA00004924"/>
    </source>
</evidence>
<evidence type="ECO:0000256" key="12">
    <source>
        <dbReference type="ARBA" id="ARBA00031158"/>
    </source>
</evidence>
<evidence type="ECO:0000256" key="15">
    <source>
        <dbReference type="ARBA" id="ARBA00048407"/>
    </source>
</evidence>
<keyword evidence="8" id="KW-0521">NADP</keyword>
<dbReference type="PANTHER" id="PTHR42802:SF1">
    <property type="entry name" value="L-ORNITHINE N(5)-MONOOXYGENASE"/>
    <property type="match status" value="1"/>
</dbReference>
<evidence type="ECO:0000256" key="11">
    <source>
        <dbReference type="ARBA" id="ARBA00029939"/>
    </source>
</evidence>
<reference evidence="17 18" key="1">
    <citation type="submission" date="2012-01" db="EMBL/GenBank/DDBJ databases">
        <title>Improved High-Quality Draft sequence of Saccharomonospora xinjiangensis XJ-54.</title>
        <authorList>
            <consortium name="US DOE Joint Genome Institute"/>
            <person name="Lucas S."/>
            <person name="Han J."/>
            <person name="Lapidus A."/>
            <person name="Cheng J.-F."/>
            <person name="Goodwin L."/>
            <person name="Pitluck S."/>
            <person name="Peters L."/>
            <person name="Mikhailova N."/>
            <person name="Teshima H."/>
            <person name="Detter J.C."/>
            <person name="Han C."/>
            <person name="Tapia R."/>
            <person name="Land M."/>
            <person name="Hauser L."/>
            <person name="Kyrpides N."/>
            <person name="Ivanova N."/>
            <person name="Pagani I."/>
            <person name="Brambilla E.-M."/>
            <person name="Klenk H.-P."/>
            <person name="Woyke T."/>
        </authorList>
    </citation>
    <scope>NUCLEOTIDE SEQUENCE [LARGE SCALE GENOMIC DNA]</scope>
    <source>
        <strain evidence="17 18">XJ-54</strain>
    </source>
</reference>
<evidence type="ECO:0000256" key="5">
    <source>
        <dbReference type="ARBA" id="ARBA00016406"/>
    </source>
</evidence>
<dbReference type="InterPro" id="IPR025700">
    <property type="entry name" value="Lys/Orn_oxygenase"/>
</dbReference>
<evidence type="ECO:0000256" key="16">
    <source>
        <dbReference type="SAM" id="MobiDB-lite"/>
    </source>
</evidence>
<dbReference type="RefSeq" id="WP_006238174.1">
    <property type="nucleotide sequence ID" value="NZ_JH636049.1"/>
</dbReference>
<dbReference type="Proteomes" id="UP000004691">
    <property type="component" value="Unassembled WGS sequence"/>
</dbReference>
<dbReference type="GO" id="GO:0047091">
    <property type="term" value="F:L-lysine 6-monooxygenase (NADPH) activity"/>
    <property type="evidence" value="ECO:0007669"/>
    <property type="project" value="UniProtKB-EC"/>
</dbReference>
<proteinExistence type="inferred from homology"/>
<comment type="cofactor">
    <cofactor evidence="1">
        <name>FAD</name>
        <dbReference type="ChEBI" id="CHEBI:57692"/>
    </cofactor>
</comment>
<evidence type="ECO:0000256" key="7">
    <source>
        <dbReference type="ARBA" id="ARBA00022827"/>
    </source>
</evidence>
<evidence type="ECO:0000256" key="13">
    <source>
        <dbReference type="ARBA" id="ARBA00032493"/>
    </source>
</evidence>
<evidence type="ECO:0000256" key="6">
    <source>
        <dbReference type="ARBA" id="ARBA00022630"/>
    </source>
</evidence>
<name>I0V1M2_9PSEU</name>
<comment type="catalytic activity">
    <reaction evidence="15">
        <text>L-lysine + NADPH + O2 = N(6)-hydroxy-L-lysine + NADP(+) + H2O</text>
        <dbReference type="Rhea" id="RHEA:23228"/>
        <dbReference type="ChEBI" id="CHEBI:15377"/>
        <dbReference type="ChEBI" id="CHEBI:15379"/>
        <dbReference type="ChEBI" id="CHEBI:32551"/>
        <dbReference type="ChEBI" id="CHEBI:57783"/>
        <dbReference type="ChEBI" id="CHEBI:57820"/>
        <dbReference type="ChEBI" id="CHEBI:58349"/>
        <dbReference type="EC" id="1.14.13.59"/>
    </reaction>
</comment>
<dbReference type="PANTHER" id="PTHR42802">
    <property type="entry name" value="MONOOXYGENASE"/>
    <property type="match status" value="1"/>
</dbReference>
<evidence type="ECO:0000256" key="9">
    <source>
        <dbReference type="ARBA" id="ARBA00023002"/>
    </source>
</evidence>
<evidence type="ECO:0000256" key="3">
    <source>
        <dbReference type="ARBA" id="ARBA00007588"/>
    </source>
</evidence>
<sequence length="471" mass="51459">MSEVQRGEREILDLLGVGFGPSNLALAIAVSERNSSVPARSRLRARFLERQESFGWHRGMLIDDATMQVSFLKDLVTLRDPASDFSFLSYLHAKGRLVDFVNHKTLFPLRVEFHDYFGWAAERVGDLVEYGTEVTAVRPVAEGREITRFDVLTGDGEVYSARNVVIATGLVPSLPEGLRASDRVWHNAELLDKLDGLDDSARFVVIGAGQSAAETTALLHERFTGAQVCAVFSRYGYSPSDDSPFANRVFDPLAVDEFHGAPQDVRDRLLAYHANTNYSVVDLDLIEDLYRRYYREKVLGERRLRVFNASRVTGVVEDGDGVRVTVESLTTGRRTVLDADAVVCATGYRHGDVTALLGDTASMLRRDEAGRPLVARDYRLLTEPACGAALYVQGGATEHSHGITSSLLSNNAVRSKEILDSIAASASSTSNRKDHIDVTHSHCGNAETRPVAGMGAGLGAGARGGRMRRSG</sequence>
<comment type="pathway">
    <text evidence="2">Siderophore biosynthesis.</text>
</comment>
<evidence type="ECO:0000256" key="4">
    <source>
        <dbReference type="ARBA" id="ARBA00013076"/>
    </source>
</evidence>
<feature type="region of interest" description="Disordered" evidence="16">
    <location>
        <begin position="443"/>
        <end position="471"/>
    </location>
</feature>
<dbReference type="HOGENOM" id="CLU_020931_2_0_11"/>
<evidence type="ECO:0000313" key="17">
    <source>
        <dbReference type="EMBL" id="EID54025.1"/>
    </source>
</evidence>
<keyword evidence="18" id="KW-1185">Reference proteome</keyword>
<dbReference type="Pfam" id="PF13434">
    <property type="entry name" value="Lys_Orn_oxgnase"/>
    <property type="match status" value="1"/>
</dbReference>
<dbReference type="PRINTS" id="PR00368">
    <property type="entry name" value="FADPNR"/>
</dbReference>
<feature type="compositionally biased region" description="Gly residues" evidence="16">
    <location>
        <begin position="454"/>
        <end position="464"/>
    </location>
</feature>
<accession>I0V1M2</accession>
<evidence type="ECO:0000256" key="14">
    <source>
        <dbReference type="ARBA" id="ARBA00032738"/>
    </source>
</evidence>
<dbReference type="eggNOG" id="COG3486">
    <property type="taxonomic scope" value="Bacteria"/>
</dbReference>
<keyword evidence="9" id="KW-0560">Oxidoreductase</keyword>
<protein>
    <recommendedName>
        <fullName evidence="5">L-lysine N6-monooxygenase MbtG</fullName>
        <ecNumber evidence="4">1.14.13.59</ecNumber>
    </recommendedName>
    <alternativeName>
        <fullName evidence="14">Lysine 6-N-hydroxylase</fullName>
    </alternativeName>
    <alternativeName>
        <fullName evidence="13">Lysine N6-hydroxylase</fullName>
    </alternativeName>
    <alternativeName>
        <fullName evidence="11">Lysine-N-oxygenase</fullName>
    </alternativeName>
    <alternativeName>
        <fullName evidence="12">Mycobactin synthase protein G</fullName>
    </alternativeName>
</protein>
<dbReference type="STRING" id="882086.SacxiDRAFT_1783"/>
<gene>
    <name evidence="17" type="ORF">SacxiDRAFT_1783</name>
</gene>
<evidence type="ECO:0000256" key="8">
    <source>
        <dbReference type="ARBA" id="ARBA00022857"/>
    </source>
</evidence>